<dbReference type="GO" id="GO:0016020">
    <property type="term" value="C:membrane"/>
    <property type="evidence" value="ECO:0007669"/>
    <property type="project" value="UniProtKB-SubCell"/>
</dbReference>
<sequence length="488" mass="54130">MSNEEGAPAENSVVDDEKMTPIHEKDWDPEVEKRLVRKLDVLLLPFTSLMLLLAFIDRVNLANATVLQPNTPDSFNNSLGLVGNQFNWATAIFAAGMFVLDVPSNFMVKKFSARVWLARIMVTWGIVVVAEAFVTNFSGIMAARFFLGVAEAGLLPGVVFYFSFWYLPEERAGRLAIFYSMQPFGGGWSGLLAIAIDHLNGIAGLKSWQWLFILEGIPAIILGVVAYFALLEFPHSPSTYLTEEERRIAIMRMPPAAPKSTDKDFDWAAFRRDATNPLTYFFFFAYFFAAMPAASGTTFIPTVIRGLGFTSSVQINLLSIPFNWFAFLGAIINGLHSDFTRERYWHIVFPLSIATFSSLITGIGSLRPDSIPTVVRFLFATFTAAEAWSFPVIWAYRANSVAGSTSSALGSAVVLLGNALAYFVGPFLFPSWDAPNYTPGLWTWFGSNCMALIMITAVSFEIRRQKLEVEKPLGLLWRTAPSAPPSKV</sequence>
<dbReference type="PROSITE" id="PS50850">
    <property type="entry name" value="MFS"/>
    <property type="match status" value="1"/>
</dbReference>
<feature type="transmembrane region" description="Helical" evidence="6">
    <location>
        <begin position="441"/>
        <end position="462"/>
    </location>
</feature>
<keyword evidence="5 6" id="KW-0472">Membrane</keyword>
<dbReference type="SUPFAM" id="SSF103473">
    <property type="entry name" value="MFS general substrate transporter"/>
    <property type="match status" value="1"/>
</dbReference>
<keyword evidence="2" id="KW-0813">Transport</keyword>
<feature type="domain" description="Major facilitator superfamily (MFS) profile" evidence="7">
    <location>
        <begin position="43"/>
        <end position="466"/>
    </location>
</feature>
<dbReference type="InterPro" id="IPR011701">
    <property type="entry name" value="MFS"/>
</dbReference>
<evidence type="ECO:0000256" key="2">
    <source>
        <dbReference type="ARBA" id="ARBA00022448"/>
    </source>
</evidence>
<dbReference type="Pfam" id="PF07690">
    <property type="entry name" value="MFS_1"/>
    <property type="match status" value="1"/>
</dbReference>
<feature type="transmembrane region" description="Helical" evidence="6">
    <location>
        <begin position="313"/>
        <end position="332"/>
    </location>
</feature>
<evidence type="ECO:0000256" key="3">
    <source>
        <dbReference type="ARBA" id="ARBA00022692"/>
    </source>
</evidence>
<feature type="transmembrane region" description="Helical" evidence="6">
    <location>
        <begin position="344"/>
        <end position="365"/>
    </location>
</feature>
<dbReference type="AlphaFoldDB" id="A0A139AFM8"/>
<feature type="transmembrane region" description="Helical" evidence="6">
    <location>
        <begin position="116"/>
        <end position="135"/>
    </location>
</feature>
<name>A0A139AFM8_GONPJ</name>
<protein>
    <submittedName>
        <fullName evidence="8">MFS general substrate transporter</fullName>
    </submittedName>
</protein>
<dbReference type="OrthoDB" id="2985014at2759"/>
<keyword evidence="3 6" id="KW-0812">Transmembrane</keyword>
<proteinExistence type="predicted"/>
<feature type="transmembrane region" description="Helical" evidence="6">
    <location>
        <begin position="208"/>
        <end position="230"/>
    </location>
</feature>
<evidence type="ECO:0000256" key="6">
    <source>
        <dbReference type="SAM" id="Phobius"/>
    </source>
</evidence>
<comment type="subcellular location">
    <subcellularLocation>
        <location evidence="1">Membrane</location>
        <topology evidence="1">Multi-pass membrane protein</topology>
    </subcellularLocation>
</comment>
<feature type="transmembrane region" description="Helical" evidence="6">
    <location>
        <begin position="39"/>
        <end position="56"/>
    </location>
</feature>
<evidence type="ECO:0000256" key="4">
    <source>
        <dbReference type="ARBA" id="ARBA00022989"/>
    </source>
</evidence>
<reference evidence="8 9" key="1">
    <citation type="journal article" date="2015" name="Genome Biol. Evol.">
        <title>Phylogenomic analyses indicate that early fungi evolved digesting cell walls of algal ancestors of land plants.</title>
        <authorList>
            <person name="Chang Y."/>
            <person name="Wang S."/>
            <person name="Sekimoto S."/>
            <person name="Aerts A.L."/>
            <person name="Choi C."/>
            <person name="Clum A."/>
            <person name="LaButti K.M."/>
            <person name="Lindquist E.A."/>
            <person name="Yee Ngan C."/>
            <person name="Ohm R.A."/>
            <person name="Salamov A.A."/>
            <person name="Grigoriev I.V."/>
            <person name="Spatafora J.W."/>
            <person name="Berbee M.L."/>
        </authorList>
    </citation>
    <scope>NUCLEOTIDE SEQUENCE [LARGE SCALE GENOMIC DNA]</scope>
    <source>
        <strain evidence="8 9">JEL478</strain>
    </source>
</reference>
<feature type="transmembrane region" description="Helical" evidence="6">
    <location>
        <begin position="176"/>
        <end position="196"/>
    </location>
</feature>
<dbReference type="FunFam" id="1.20.1250.20:FF:000018">
    <property type="entry name" value="MFS transporter permease"/>
    <property type="match status" value="1"/>
</dbReference>
<evidence type="ECO:0000256" key="1">
    <source>
        <dbReference type="ARBA" id="ARBA00004141"/>
    </source>
</evidence>
<dbReference type="STRING" id="1344416.A0A139AFM8"/>
<feature type="transmembrane region" description="Helical" evidence="6">
    <location>
        <begin position="377"/>
        <end position="396"/>
    </location>
</feature>
<organism evidence="8 9">
    <name type="scientific">Gonapodya prolifera (strain JEL478)</name>
    <name type="common">Monoblepharis prolifera</name>
    <dbReference type="NCBI Taxonomy" id="1344416"/>
    <lineage>
        <taxon>Eukaryota</taxon>
        <taxon>Fungi</taxon>
        <taxon>Fungi incertae sedis</taxon>
        <taxon>Chytridiomycota</taxon>
        <taxon>Chytridiomycota incertae sedis</taxon>
        <taxon>Monoblepharidomycetes</taxon>
        <taxon>Monoblepharidales</taxon>
        <taxon>Gonapodyaceae</taxon>
        <taxon>Gonapodya</taxon>
    </lineage>
</organism>
<evidence type="ECO:0000259" key="7">
    <source>
        <dbReference type="PROSITE" id="PS50850"/>
    </source>
</evidence>
<evidence type="ECO:0000313" key="8">
    <source>
        <dbReference type="EMBL" id="KXS15606.1"/>
    </source>
</evidence>
<dbReference type="InterPro" id="IPR036259">
    <property type="entry name" value="MFS_trans_sf"/>
</dbReference>
<feature type="transmembrane region" description="Helical" evidence="6">
    <location>
        <begin position="280"/>
        <end position="301"/>
    </location>
</feature>
<evidence type="ECO:0000256" key="5">
    <source>
        <dbReference type="ARBA" id="ARBA00023136"/>
    </source>
</evidence>
<gene>
    <name evidence="8" type="ORF">M427DRAFT_56676</name>
</gene>
<dbReference type="GO" id="GO:0022857">
    <property type="term" value="F:transmembrane transporter activity"/>
    <property type="evidence" value="ECO:0007669"/>
    <property type="project" value="InterPro"/>
</dbReference>
<dbReference type="Proteomes" id="UP000070544">
    <property type="component" value="Unassembled WGS sequence"/>
</dbReference>
<evidence type="ECO:0000313" key="9">
    <source>
        <dbReference type="Proteomes" id="UP000070544"/>
    </source>
</evidence>
<dbReference type="EMBL" id="KQ965761">
    <property type="protein sequence ID" value="KXS15606.1"/>
    <property type="molecule type" value="Genomic_DNA"/>
</dbReference>
<dbReference type="Gene3D" id="1.20.1250.20">
    <property type="entry name" value="MFS general substrate transporter like domains"/>
    <property type="match status" value="2"/>
</dbReference>
<keyword evidence="4 6" id="KW-1133">Transmembrane helix</keyword>
<dbReference type="InterPro" id="IPR020846">
    <property type="entry name" value="MFS_dom"/>
</dbReference>
<dbReference type="PANTHER" id="PTHR43791:SF36">
    <property type="entry name" value="TRANSPORTER, PUTATIVE (AFU_ORTHOLOGUE AFUA_6G08340)-RELATED"/>
    <property type="match status" value="1"/>
</dbReference>
<feature type="transmembrane region" description="Helical" evidence="6">
    <location>
        <begin position="141"/>
        <end position="164"/>
    </location>
</feature>
<accession>A0A139AFM8</accession>
<keyword evidence="9" id="KW-1185">Reference proteome</keyword>
<feature type="transmembrane region" description="Helical" evidence="6">
    <location>
        <begin position="408"/>
        <end position="429"/>
    </location>
</feature>
<feature type="transmembrane region" description="Helical" evidence="6">
    <location>
        <begin position="86"/>
        <end position="104"/>
    </location>
</feature>
<dbReference type="PANTHER" id="PTHR43791">
    <property type="entry name" value="PERMEASE-RELATED"/>
    <property type="match status" value="1"/>
</dbReference>